<dbReference type="PRINTS" id="PR00793">
    <property type="entry name" value="PROAMNOPTASE"/>
</dbReference>
<comment type="similarity">
    <text evidence="1">Belongs to the peptidase S33 family.</text>
</comment>
<evidence type="ECO:0000313" key="4">
    <source>
        <dbReference type="EMBL" id="RIW28941.1"/>
    </source>
</evidence>
<evidence type="ECO:0000313" key="5">
    <source>
        <dbReference type="Proteomes" id="UP000265801"/>
    </source>
</evidence>
<dbReference type="Gene3D" id="3.40.50.1820">
    <property type="entry name" value="alpha/beta hydrolase"/>
    <property type="match status" value="1"/>
</dbReference>
<dbReference type="Pfam" id="PF00561">
    <property type="entry name" value="Abhydrolase_1"/>
    <property type="match status" value="1"/>
</dbReference>
<sequence length="281" mass="31633">MDKGSEVILQLKDRRIFVKTIGEGEAIIFLHGGPGSSHQFFLPHVLPLSQHYKLVLYDQNGCGRSGSLRDNAYSMQDEVATLEMLRQELQLEKLNLFGESWGSILALLYAAAHPKNVNKLLLTAAIGVDSKGYIEFQKQLLSRMKLVDKIKLFLVDEKIKKGKASMEAMLKILDPYYVYSKDALQNKVQTPVNKVVNDRIGTDINNHYDLTPALQRLSSIPILTVQGDHDILTPAKIKELLTDLVPDARLMKIENCGHWTVIEKPIEMNKIAYDFFGDGPV</sequence>
<dbReference type="OrthoDB" id="9775557at2"/>
<keyword evidence="2 4" id="KW-0378">Hydrolase</keyword>
<dbReference type="PANTHER" id="PTHR43798">
    <property type="entry name" value="MONOACYLGLYCEROL LIPASE"/>
    <property type="match status" value="1"/>
</dbReference>
<dbReference type="AlphaFoldDB" id="A0A3A1QRQ4"/>
<proteinExistence type="inferred from homology"/>
<evidence type="ECO:0000256" key="2">
    <source>
        <dbReference type="ARBA" id="ARBA00022801"/>
    </source>
</evidence>
<dbReference type="SUPFAM" id="SSF53474">
    <property type="entry name" value="alpha/beta-Hydrolases"/>
    <property type="match status" value="1"/>
</dbReference>
<organism evidence="4 5">
    <name type="scientific">Bacillus salacetis</name>
    <dbReference type="NCBI Taxonomy" id="2315464"/>
    <lineage>
        <taxon>Bacteria</taxon>
        <taxon>Bacillati</taxon>
        <taxon>Bacillota</taxon>
        <taxon>Bacilli</taxon>
        <taxon>Bacillales</taxon>
        <taxon>Bacillaceae</taxon>
        <taxon>Bacillus</taxon>
    </lineage>
</organism>
<dbReference type="GO" id="GO:0006508">
    <property type="term" value="P:proteolysis"/>
    <property type="evidence" value="ECO:0007669"/>
    <property type="project" value="InterPro"/>
</dbReference>
<dbReference type="PRINTS" id="PR00111">
    <property type="entry name" value="ABHYDROLASE"/>
</dbReference>
<name>A0A3A1QRQ4_9BACI</name>
<keyword evidence="5" id="KW-1185">Reference proteome</keyword>
<dbReference type="Proteomes" id="UP000265801">
    <property type="component" value="Unassembled WGS sequence"/>
</dbReference>
<dbReference type="GO" id="GO:0004177">
    <property type="term" value="F:aminopeptidase activity"/>
    <property type="evidence" value="ECO:0007669"/>
    <property type="project" value="UniProtKB-EC"/>
</dbReference>
<accession>A0A3A1QRQ4</accession>
<reference evidence="4 5" key="1">
    <citation type="submission" date="2018-09" db="EMBL/GenBank/DDBJ databases">
        <title>Bacillus saliacetes sp. nov., isolated from Thai shrimp paste (Ka-pi).</title>
        <authorList>
            <person name="Daroonpunt R."/>
            <person name="Tanasupawat S."/>
            <person name="Yiamsombut S."/>
        </authorList>
    </citation>
    <scope>NUCLEOTIDE SEQUENCE [LARGE SCALE GENOMIC DNA]</scope>
    <source>
        <strain evidence="4 5">SKP7-4</strain>
    </source>
</reference>
<comment type="caution">
    <text evidence="4">The sequence shown here is derived from an EMBL/GenBank/DDBJ whole genome shotgun (WGS) entry which is preliminary data.</text>
</comment>
<dbReference type="InterPro" id="IPR029058">
    <property type="entry name" value="AB_hydrolase_fold"/>
</dbReference>
<feature type="domain" description="AB hydrolase-1" evidence="3">
    <location>
        <begin position="26"/>
        <end position="265"/>
    </location>
</feature>
<dbReference type="InterPro" id="IPR000073">
    <property type="entry name" value="AB_hydrolase_1"/>
</dbReference>
<evidence type="ECO:0000256" key="1">
    <source>
        <dbReference type="ARBA" id="ARBA00010088"/>
    </source>
</evidence>
<evidence type="ECO:0000259" key="3">
    <source>
        <dbReference type="Pfam" id="PF00561"/>
    </source>
</evidence>
<protein>
    <submittedName>
        <fullName evidence="4">Alpha/beta hydrolase</fullName>
    </submittedName>
</protein>
<dbReference type="RefSeq" id="WP_119549159.1">
    <property type="nucleotide sequence ID" value="NZ_QXIR01000038.1"/>
</dbReference>
<gene>
    <name evidence="4" type="ORF">D3H55_20465</name>
</gene>
<dbReference type="EMBL" id="QXIR01000038">
    <property type="protein sequence ID" value="RIW28941.1"/>
    <property type="molecule type" value="Genomic_DNA"/>
</dbReference>
<dbReference type="InterPro" id="IPR050266">
    <property type="entry name" value="AB_hydrolase_sf"/>
</dbReference>
<dbReference type="InterPro" id="IPR002410">
    <property type="entry name" value="Peptidase_S33"/>
</dbReference>